<keyword evidence="11" id="KW-0902">Two-component regulatory system</keyword>
<evidence type="ECO:0000313" key="17">
    <source>
        <dbReference type="Proteomes" id="UP000298438"/>
    </source>
</evidence>
<feature type="transmembrane region" description="Helical" evidence="13">
    <location>
        <begin position="20"/>
        <end position="41"/>
    </location>
</feature>
<keyword evidence="8 16" id="KW-0418">Kinase</keyword>
<dbReference type="GO" id="GO:0000155">
    <property type="term" value="F:phosphorelay sensor kinase activity"/>
    <property type="evidence" value="ECO:0007669"/>
    <property type="project" value="InterPro"/>
</dbReference>
<dbReference type="InterPro" id="IPR003660">
    <property type="entry name" value="HAMP_dom"/>
</dbReference>
<feature type="domain" description="HAMP" evidence="15">
    <location>
        <begin position="191"/>
        <end position="242"/>
    </location>
</feature>
<dbReference type="InterPro" id="IPR036890">
    <property type="entry name" value="HATPase_C_sf"/>
</dbReference>
<comment type="caution">
    <text evidence="16">The sequence shown here is derived from an EMBL/GenBank/DDBJ whole genome shotgun (WGS) entry which is preliminary data.</text>
</comment>
<sequence>MTRMAAPPSAPPNRSLSLRLFGCFAAVMVLLWIIMLAGMLLEAAGVNRDRQERELGVFARMSLHALADHAGGPGLAERARRFMALEDEMRNVYYADCIGPVTMQVWRGATLVYDHGGLPGARPAGGLARLEHGGTSWLTASATDPRSGLTVRVGTEETLGFLLRKTNWSFMFLPHVLSMPLNLIPLWFVVRRGLRPIREIIGELRGRDSADLSPLATPPYRELQPLTGAINTLMERLDERISRERDLLADAAHELKTPMAIIQANADNLLAARGAAQQARAHAGLEQGVRRGAHAVHQLLAYARSGAHAADLRQVPLDLGELLLDRVACFATVGLARGIDMELDCQPGVTLPLHRESMAAVIDNILDNAMKYAPDGSRVRVTLAANAEGTTLEVSDQGPGIAPELRAKVFERFYRIPGSTASGSGLGLPIARRALLHNGGTIALNDAHGGGLRVVIALPPPSAPPTAALSAAPELLPEPAPRAVPAMPEPSPHTACG</sequence>
<dbReference type="SMART" id="SM00387">
    <property type="entry name" value="HATPase_c"/>
    <property type="match status" value="1"/>
</dbReference>
<dbReference type="CDD" id="cd00082">
    <property type="entry name" value="HisKA"/>
    <property type="match status" value="1"/>
</dbReference>
<dbReference type="PROSITE" id="PS50109">
    <property type="entry name" value="HIS_KIN"/>
    <property type="match status" value="1"/>
</dbReference>
<dbReference type="CDD" id="cd00075">
    <property type="entry name" value="HATPase"/>
    <property type="match status" value="1"/>
</dbReference>
<dbReference type="GO" id="GO:0005886">
    <property type="term" value="C:plasma membrane"/>
    <property type="evidence" value="ECO:0007669"/>
    <property type="project" value="TreeGrafter"/>
</dbReference>
<dbReference type="GO" id="GO:0005524">
    <property type="term" value="F:ATP binding"/>
    <property type="evidence" value="ECO:0007669"/>
    <property type="project" value="UniProtKB-KW"/>
</dbReference>
<accession>A0A4Y9S2P6</accession>
<evidence type="ECO:0000256" key="1">
    <source>
        <dbReference type="ARBA" id="ARBA00000085"/>
    </source>
</evidence>
<dbReference type="InterPro" id="IPR005467">
    <property type="entry name" value="His_kinase_dom"/>
</dbReference>
<dbReference type="EC" id="2.7.13.3" evidence="3"/>
<dbReference type="InterPro" id="IPR004358">
    <property type="entry name" value="Sig_transdc_His_kin-like_C"/>
</dbReference>
<evidence type="ECO:0000256" key="3">
    <source>
        <dbReference type="ARBA" id="ARBA00012438"/>
    </source>
</evidence>
<keyword evidence="7" id="KW-0547">Nucleotide-binding</keyword>
<dbReference type="Pfam" id="PF02518">
    <property type="entry name" value="HATPase_c"/>
    <property type="match status" value="1"/>
</dbReference>
<dbReference type="PANTHER" id="PTHR45436">
    <property type="entry name" value="SENSOR HISTIDINE KINASE YKOH"/>
    <property type="match status" value="1"/>
</dbReference>
<dbReference type="PROSITE" id="PS50885">
    <property type="entry name" value="HAMP"/>
    <property type="match status" value="1"/>
</dbReference>
<evidence type="ECO:0000256" key="12">
    <source>
        <dbReference type="ARBA" id="ARBA00023136"/>
    </source>
</evidence>
<feature type="domain" description="Histidine kinase" evidence="14">
    <location>
        <begin position="250"/>
        <end position="462"/>
    </location>
</feature>
<dbReference type="SMART" id="SM00388">
    <property type="entry name" value="HisKA"/>
    <property type="match status" value="1"/>
</dbReference>
<dbReference type="Proteomes" id="UP000298438">
    <property type="component" value="Unassembled WGS sequence"/>
</dbReference>
<dbReference type="InterPro" id="IPR003661">
    <property type="entry name" value="HisK_dim/P_dom"/>
</dbReference>
<evidence type="ECO:0000256" key="4">
    <source>
        <dbReference type="ARBA" id="ARBA00022553"/>
    </source>
</evidence>
<keyword evidence="12 13" id="KW-0472">Membrane</keyword>
<protein>
    <recommendedName>
        <fullName evidence="3">histidine kinase</fullName>
        <ecNumber evidence="3">2.7.13.3</ecNumber>
    </recommendedName>
</protein>
<evidence type="ECO:0000259" key="15">
    <source>
        <dbReference type="PROSITE" id="PS50885"/>
    </source>
</evidence>
<dbReference type="Gene3D" id="3.30.565.10">
    <property type="entry name" value="Histidine kinase-like ATPase, C-terminal domain"/>
    <property type="match status" value="1"/>
</dbReference>
<evidence type="ECO:0000256" key="13">
    <source>
        <dbReference type="SAM" id="Phobius"/>
    </source>
</evidence>
<proteinExistence type="predicted"/>
<reference evidence="16 17" key="1">
    <citation type="submission" date="2019-03" db="EMBL/GenBank/DDBJ databases">
        <title>Draft Genome Sequence of Massilia arenosa sp. nov., a Novel Massilia Species Isolated from a Sandy-loam Maize Soil.</title>
        <authorList>
            <person name="Raths R."/>
            <person name="Peta V."/>
            <person name="Bucking H."/>
        </authorList>
    </citation>
    <scope>NUCLEOTIDE SEQUENCE [LARGE SCALE GENOMIC DNA]</scope>
    <source>
        <strain evidence="16 17">MC02</strain>
    </source>
</reference>
<evidence type="ECO:0000256" key="10">
    <source>
        <dbReference type="ARBA" id="ARBA00022989"/>
    </source>
</evidence>
<keyword evidence="10 13" id="KW-1133">Transmembrane helix</keyword>
<dbReference type="AlphaFoldDB" id="A0A4Y9S2P6"/>
<evidence type="ECO:0000256" key="9">
    <source>
        <dbReference type="ARBA" id="ARBA00022840"/>
    </source>
</evidence>
<evidence type="ECO:0000256" key="5">
    <source>
        <dbReference type="ARBA" id="ARBA00022679"/>
    </source>
</evidence>
<comment type="subcellular location">
    <subcellularLocation>
        <location evidence="2">Membrane</location>
        <topology evidence="2">Multi-pass membrane protein</topology>
    </subcellularLocation>
</comment>
<keyword evidence="17" id="KW-1185">Reference proteome</keyword>
<gene>
    <name evidence="16" type="ORF">E4L96_17935</name>
</gene>
<evidence type="ECO:0000256" key="8">
    <source>
        <dbReference type="ARBA" id="ARBA00022777"/>
    </source>
</evidence>
<dbReference type="PANTHER" id="PTHR45436:SF14">
    <property type="entry name" value="SENSOR PROTEIN QSEC"/>
    <property type="match status" value="1"/>
</dbReference>
<evidence type="ECO:0000259" key="14">
    <source>
        <dbReference type="PROSITE" id="PS50109"/>
    </source>
</evidence>
<name>A0A4Y9S2P6_9BURK</name>
<evidence type="ECO:0000256" key="7">
    <source>
        <dbReference type="ARBA" id="ARBA00022741"/>
    </source>
</evidence>
<dbReference type="PRINTS" id="PR00344">
    <property type="entry name" value="BCTRLSENSOR"/>
</dbReference>
<dbReference type="SUPFAM" id="SSF55874">
    <property type="entry name" value="ATPase domain of HSP90 chaperone/DNA topoisomerase II/histidine kinase"/>
    <property type="match status" value="1"/>
</dbReference>
<dbReference type="InterPro" id="IPR036097">
    <property type="entry name" value="HisK_dim/P_sf"/>
</dbReference>
<evidence type="ECO:0000256" key="2">
    <source>
        <dbReference type="ARBA" id="ARBA00004141"/>
    </source>
</evidence>
<dbReference type="EMBL" id="SPVF01000226">
    <property type="protein sequence ID" value="TFW15632.1"/>
    <property type="molecule type" value="Genomic_DNA"/>
</dbReference>
<keyword evidence="9" id="KW-0067">ATP-binding</keyword>
<evidence type="ECO:0000256" key="6">
    <source>
        <dbReference type="ARBA" id="ARBA00022692"/>
    </source>
</evidence>
<dbReference type="InterPro" id="IPR003594">
    <property type="entry name" value="HATPase_dom"/>
</dbReference>
<keyword evidence="4" id="KW-0597">Phosphoprotein</keyword>
<evidence type="ECO:0000313" key="16">
    <source>
        <dbReference type="EMBL" id="TFW15632.1"/>
    </source>
</evidence>
<dbReference type="InterPro" id="IPR050428">
    <property type="entry name" value="TCS_sensor_his_kinase"/>
</dbReference>
<evidence type="ECO:0000256" key="11">
    <source>
        <dbReference type="ARBA" id="ARBA00023012"/>
    </source>
</evidence>
<dbReference type="SUPFAM" id="SSF47384">
    <property type="entry name" value="Homodimeric domain of signal transducing histidine kinase"/>
    <property type="match status" value="1"/>
</dbReference>
<organism evidence="16 17">
    <name type="scientific">Zemynaea arenosa</name>
    <dbReference type="NCBI Taxonomy" id="2561931"/>
    <lineage>
        <taxon>Bacteria</taxon>
        <taxon>Pseudomonadati</taxon>
        <taxon>Pseudomonadota</taxon>
        <taxon>Betaproteobacteria</taxon>
        <taxon>Burkholderiales</taxon>
        <taxon>Oxalobacteraceae</taxon>
        <taxon>Telluria group</taxon>
        <taxon>Zemynaea</taxon>
    </lineage>
</organism>
<dbReference type="RefSeq" id="WP_135208582.1">
    <property type="nucleotide sequence ID" value="NZ_SPVF01000226.1"/>
</dbReference>
<dbReference type="Pfam" id="PF00512">
    <property type="entry name" value="HisKA"/>
    <property type="match status" value="1"/>
</dbReference>
<dbReference type="Gene3D" id="1.10.287.130">
    <property type="match status" value="1"/>
</dbReference>
<dbReference type="OrthoDB" id="8583694at2"/>
<keyword evidence="6 13" id="KW-0812">Transmembrane</keyword>
<feature type="transmembrane region" description="Helical" evidence="13">
    <location>
        <begin position="168"/>
        <end position="190"/>
    </location>
</feature>
<keyword evidence="5" id="KW-0808">Transferase</keyword>
<comment type="catalytic activity">
    <reaction evidence="1">
        <text>ATP + protein L-histidine = ADP + protein N-phospho-L-histidine.</text>
        <dbReference type="EC" id="2.7.13.3"/>
    </reaction>
</comment>